<protein>
    <submittedName>
        <fullName evidence="1">Sulfur carrier protein ThiS</fullName>
    </submittedName>
</protein>
<dbReference type="InterPro" id="IPR003749">
    <property type="entry name" value="ThiS/MoaD-like"/>
</dbReference>
<name>A0ABT4W1P5_9RHOB</name>
<proteinExistence type="predicted"/>
<keyword evidence="2" id="KW-1185">Reference proteome</keyword>
<sequence length="65" mass="6921">MKLHVNAELREVQASTLAQALPELGFDCPALATALNGTFVPREVRASTELTDGDRLEVLAPMQGG</sequence>
<dbReference type="PANTHER" id="PTHR34472">
    <property type="entry name" value="SULFUR CARRIER PROTEIN THIS"/>
    <property type="match status" value="1"/>
</dbReference>
<dbReference type="Gene3D" id="3.10.20.30">
    <property type="match status" value="1"/>
</dbReference>
<accession>A0ABT4W1P5</accession>
<gene>
    <name evidence="1" type="primary">thiS</name>
    <name evidence="1" type="ORF">O2N63_06215</name>
</gene>
<dbReference type="InterPro" id="IPR016155">
    <property type="entry name" value="Mopterin_synth/thiamin_S_b"/>
</dbReference>
<evidence type="ECO:0000313" key="1">
    <source>
        <dbReference type="EMBL" id="MDA5093678.1"/>
    </source>
</evidence>
<dbReference type="Proteomes" id="UP001528040">
    <property type="component" value="Unassembled WGS sequence"/>
</dbReference>
<dbReference type="PANTHER" id="PTHR34472:SF1">
    <property type="entry name" value="SULFUR CARRIER PROTEIN THIS"/>
    <property type="match status" value="1"/>
</dbReference>
<dbReference type="CDD" id="cd00565">
    <property type="entry name" value="Ubl_ThiS"/>
    <property type="match status" value="1"/>
</dbReference>
<comment type="caution">
    <text evidence="1">The sequence shown here is derived from an EMBL/GenBank/DDBJ whole genome shotgun (WGS) entry which is preliminary data.</text>
</comment>
<dbReference type="InterPro" id="IPR010035">
    <property type="entry name" value="Thi_S"/>
</dbReference>
<dbReference type="Pfam" id="PF02597">
    <property type="entry name" value="ThiS"/>
    <property type="match status" value="1"/>
</dbReference>
<reference evidence="1 2" key="1">
    <citation type="submission" date="2023-01" db="EMBL/GenBank/DDBJ databases">
        <authorList>
            <person name="Yoon J.-W."/>
        </authorList>
    </citation>
    <scope>NUCLEOTIDE SEQUENCE [LARGE SCALE GENOMIC DNA]</scope>
    <source>
        <strain evidence="1 2">KMU-50</strain>
    </source>
</reference>
<dbReference type="NCBIfam" id="TIGR01683">
    <property type="entry name" value="thiS"/>
    <property type="match status" value="1"/>
</dbReference>
<dbReference type="RefSeq" id="WP_271053376.1">
    <property type="nucleotide sequence ID" value="NZ_JAQIIO010000003.1"/>
</dbReference>
<organism evidence="1 2">
    <name type="scientific">Aliiroseovarius salicola</name>
    <dbReference type="NCBI Taxonomy" id="3009082"/>
    <lineage>
        <taxon>Bacteria</taxon>
        <taxon>Pseudomonadati</taxon>
        <taxon>Pseudomonadota</taxon>
        <taxon>Alphaproteobacteria</taxon>
        <taxon>Rhodobacterales</taxon>
        <taxon>Paracoccaceae</taxon>
        <taxon>Aliiroseovarius</taxon>
    </lineage>
</organism>
<dbReference type="SUPFAM" id="SSF54285">
    <property type="entry name" value="MoaD/ThiS"/>
    <property type="match status" value="1"/>
</dbReference>
<dbReference type="InterPro" id="IPR012675">
    <property type="entry name" value="Beta-grasp_dom_sf"/>
</dbReference>
<evidence type="ECO:0000313" key="2">
    <source>
        <dbReference type="Proteomes" id="UP001528040"/>
    </source>
</evidence>
<dbReference type="EMBL" id="JAQIIO010000003">
    <property type="protein sequence ID" value="MDA5093678.1"/>
    <property type="molecule type" value="Genomic_DNA"/>
</dbReference>